<reference evidence="2" key="2">
    <citation type="submission" date="2020-06" db="EMBL/GenBank/DDBJ databases">
        <authorList>
            <person name="Studholme D.J."/>
        </authorList>
    </citation>
    <scope>NUCLEOTIDE SEQUENCE</scope>
    <source>
        <strain evidence="2">NZFS 2646</strain>
    </source>
</reference>
<gene>
    <name evidence="2" type="ORF">JM16_000306</name>
</gene>
<protein>
    <submittedName>
        <fullName evidence="2">Uncharacterized protein</fullName>
    </submittedName>
</protein>
<feature type="compositionally biased region" description="Basic and acidic residues" evidence="1">
    <location>
        <begin position="66"/>
        <end position="83"/>
    </location>
</feature>
<evidence type="ECO:0000256" key="1">
    <source>
        <dbReference type="SAM" id="MobiDB-lite"/>
    </source>
</evidence>
<reference evidence="2" key="1">
    <citation type="journal article" date="2015" name="Genom Data">
        <title>Genome sequences of six Phytophthora species associated with forests in New Zealand.</title>
        <authorList>
            <person name="Studholme D.J."/>
            <person name="McDougal R.L."/>
            <person name="Sambles C."/>
            <person name="Hansen E."/>
            <person name="Hardy G."/>
            <person name="Grant M."/>
            <person name="Ganley R.J."/>
            <person name="Williams N.M."/>
        </authorList>
    </citation>
    <scope>NUCLEOTIDE SEQUENCE</scope>
    <source>
        <strain evidence="2">NZFS 2646</strain>
    </source>
</reference>
<comment type="caution">
    <text evidence="2">The sequence shown here is derived from an EMBL/GenBank/DDBJ whole genome shotgun (WGS) entry which is preliminary data.</text>
</comment>
<dbReference type="AlphaFoldDB" id="A0A8T0M9L4"/>
<proteinExistence type="predicted"/>
<name>A0A8T0M9L4_9STRA</name>
<dbReference type="Proteomes" id="UP000785171">
    <property type="component" value="Unassembled WGS sequence"/>
</dbReference>
<accession>A0A8T0M9L4</accession>
<organism evidence="2 3">
    <name type="scientific">Phytophthora kernoviae</name>
    <dbReference type="NCBI Taxonomy" id="325452"/>
    <lineage>
        <taxon>Eukaryota</taxon>
        <taxon>Sar</taxon>
        <taxon>Stramenopiles</taxon>
        <taxon>Oomycota</taxon>
        <taxon>Peronosporomycetes</taxon>
        <taxon>Peronosporales</taxon>
        <taxon>Peronosporaceae</taxon>
        <taxon>Phytophthora</taxon>
    </lineage>
</organism>
<feature type="region of interest" description="Disordered" evidence="1">
    <location>
        <begin position="51"/>
        <end position="83"/>
    </location>
</feature>
<sequence length="298" mass="33630">MSFVTLRSYSVPVPETRERFAIQLTAQEGIVWASTLVTPVENAEMETVDENLELNQPQSGQKRRREGSEEETKRPKQKREQHIKKELWPEKLQRFVEATDKAIAGLKAGQQKLKVTIVVLPFESCRVVTNILVAMFEGGDAINDCSATLYRNTAATLMTILSDERTQQKVSGQMLTTVIDRLGKMVNHADSSAKPPVALSDSVLKEILDKLKQFVEEHDGDIPKRMQKFIQNQKRDLAGNNFESSLNILVNNIYHDAKQCLINQDIGLAPRTEEHWAIFTEVTGKLGDWIGRIAMNAK</sequence>
<evidence type="ECO:0000313" key="3">
    <source>
        <dbReference type="Proteomes" id="UP000785171"/>
    </source>
</evidence>
<evidence type="ECO:0000313" key="2">
    <source>
        <dbReference type="EMBL" id="KAG2532623.1"/>
    </source>
</evidence>
<dbReference type="EMBL" id="JPWV03000003">
    <property type="protein sequence ID" value="KAG2532623.1"/>
    <property type="molecule type" value="Genomic_DNA"/>
</dbReference>